<dbReference type="GO" id="GO:0004252">
    <property type="term" value="F:serine-type endopeptidase activity"/>
    <property type="evidence" value="ECO:0007669"/>
    <property type="project" value="UniProtKB-UniRule"/>
</dbReference>
<dbReference type="SUPFAM" id="SSF88697">
    <property type="entry name" value="PUA domain-like"/>
    <property type="match status" value="1"/>
</dbReference>
<evidence type="ECO:0000256" key="2">
    <source>
        <dbReference type="ARBA" id="ARBA00022741"/>
    </source>
</evidence>
<dbReference type="InterPro" id="IPR008269">
    <property type="entry name" value="Lon_proteolytic"/>
</dbReference>
<dbReference type="GO" id="GO:0004176">
    <property type="term" value="F:ATP-dependent peptidase activity"/>
    <property type="evidence" value="ECO:0007669"/>
    <property type="project" value="UniProtKB-UniRule"/>
</dbReference>
<dbReference type="Pfam" id="PF05362">
    <property type="entry name" value="Lon_C"/>
    <property type="match status" value="1"/>
</dbReference>
<dbReference type="SMART" id="SM00382">
    <property type="entry name" value="AAA"/>
    <property type="match status" value="1"/>
</dbReference>
<keyword evidence="2 7" id="KW-0547">Nucleotide-binding</keyword>
<feature type="compositionally biased region" description="Basic and acidic residues" evidence="12">
    <location>
        <begin position="795"/>
        <end position="807"/>
    </location>
</feature>
<dbReference type="PROSITE" id="PS01046">
    <property type="entry name" value="LON_SER"/>
    <property type="match status" value="1"/>
</dbReference>
<evidence type="ECO:0000259" key="13">
    <source>
        <dbReference type="PROSITE" id="PS51786"/>
    </source>
</evidence>
<evidence type="ECO:0000256" key="5">
    <source>
        <dbReference type="ARBA" id="ARBA00022840"/>
    </source>
</evidence>
<evidence type="ECO:0000256" key="8">
    <source>
        <dbReference type="PIRSR" id="PIRSR001174-1"/>
    </source>
</evidence>
<evidence type="ECO:0000256" key="4">
    <source>
        <dbReference type="ARBA" id="ARBA00022825"/>
    </source>
</evidence>
<evidence type="ECO:0000256" key="3">
    <source>
        <dbReference type="ARBA" id="ARBA00022801"/>
    </source>
</evidence>
<evidence type="ECO:0000256" key="1">
    <source>
        <dbReference type="ARBA" id="ARBA00022670"/>
    </source>
</evidence>
<dbReference type="Pfam" id="PF22667">
    <property type="entry name" value="Lon_lid"/>
    <property type="match status" value="1"/>
</dbReference>
<evidence type="ECO:0000256" key="10">
    <source>
        <dbReference type="PROSITE-ProRule" id="PRU01122"/>
    </source>
</evidence>
<comment type="catalytic activity">
    <reaction evidence="6 7 10">
        <text>Hydrolysis of proteins in presence of ATP.</text>
        <dbReference type="EC" id="3.4.21.53"/>
    </reaction>
</comment>
<dbReference type="Gene3D" id="3.40.50.300">
    <property type="entry name" value="P-loop containing nucleotide triphosphate hydrolases"/>
    <property type="match status" value="1"/>
</dbReference>
<dbReference type="InterPro" id="IPR014721">
    <property type="entry name" value="Ribsml_uS5_D2-typ_fold_subgr"/>
</dbReference>
<dbReference type="InterPro" id="IPR015947">
    <property type="entry name" value="PUA-like_sf"/>
</dbReference>
<dbReference type="Gene3D" id="2.30.130.40">
    <property type="entry name" value="LON domain-like"/>
    <property type="match status" value="1"/>
</dbReference>
<keyword evidence="7" id="KW-0963">Cytoplasm</keyword>
<gene>
    <name evidence="15" type="primary">lon</name>
    <name evidence="15" type="ORF">ENP47_08420</name>
</gene>
<dbReference type="Pfam" id="PF02190">
    <property type="entry name" value="LON_substr_bdg"/>
    <property type="match status" value="1"/>
</dbReference>
<feature type="domain" description="Lon proteolytic" evidence="13">
    <location>
        <begin position="589"/>
        <end position="770"/>
    </location>
</feature>
<dbReference type="SMART" id="SM00464">
    <property type="entry name" value="LON"/>
    <property type="match status" value="1"/>
</dbReference>
<dbReference type="AlphaFoldDB" id="A0A7C2BFD9"/>
<dbReference type="InterPro" id="IPR027417">
    <property type="entry name" value="P-loop_NTPase"/>
</dbReference>
<dbReference type="InterPro" id="IPR003593">
    <property type="entry name" value="AAA+_ATPase"/>
</dbReference>
<dbReference type="InterPro" id="IPR046336">
    <property type="entry name" value="Lon_prtase_N_sf"/>
</dbReference>
<comment type="similarity">
    <text evidence="7 10 11">Belongs to the peptidase S16 family.</text>
</comment>
<reference evidence="15" key="1">
    <citation type="journal article" date="2020" name="mSystems">
        <title>Genome- and Community-Level Interaction Insights into Carbon Utilization and Element Cycling Functions of Hydrothermarchaeota in Hydrothermal Sediment.</title>
        <authorList>
            <person name="Zhou Z."/>
            <person name="Liu Y."/>
            <person name="Xu W."/>
            <person name="Pan J."/>
            <person name="Luo Z.H."/>
            <person name="Li M."/>
        </authorList>
    </citation>
    <scope>NUCLEOTIDE SEQUENCE [LARGE SCALE GENOMIC DNA]</scope>
    <source>
        <strain evidence="15">SpSt-222</strain>
    </source>
</reference>
<keyword evidence="5 7" id="KW-0067">ATP-binding</keyword>
<dbReference type="SUPFAM" id="SSF52540">
    <property type="entry name" value="P-loop containing nucleoside triphosphate hydrolases"/>
    <property type="match status" value="1"/>
</dbReference>
<dbReference type="EMBL" id="DSJL01000011">
    <property type="protein sequence ID" value="HEF65605.1"/>
    <property type="molecule type" value="Genomic_DNA"/>
</dbReference>
<dbReference type="InterPro" id="IPR027065">
    <property type="entry name" value="Lon_Prtase"/>
</dbReference>
<dbReference type="Gene3D" id="1.20.58.1480">
    <property type="match status" value="1"/>
</dbReference>
<dbReference type="Gene3D" id="1.10.8.60">
    <property type="match status" value="1"/>
</dbReference>
<dbReference type="Pfam" id="PF00004">
    <property type="entry name" value="AAA"/>
    <property type="match status" value="1"/>
</dbReference>
<evidence type="ECO:0000256" key="6">
    <source>
        <dbReference type="ARBA" id="ARBA00050665"/>
    </source>
</evidence>
<keyword evidence="4 7" id="KW-0720">Serine protease</keyword>
<name>A0A7C2BFD9_THERO</name>
<dbReference type="InterPro" id="IPR008268">
    <property type="entry name" value="Peptidase_S16_AS"/>
</dbReference>
<keyword evidence="3 7" id="KW-0378">Hydrolase</keyword>
<evidence type="ECO:0000256" key="11">
    <source>
        <dbReference type="RuleBase" id="RU000591"/>
    </source>
</evidence>
<feature type="active site" evidence="8 10">
    <location>
        <position position="676"/>
    </location>
</feature>
<feature type="active site" evidence="8 10">
    <location>
        <position position="719"/>
    </location>
</feature>
<dbReference type="GO" id="GO:0005737">
    <property type="term" value="C:cytoplasm"/>
    <property type="evidence" value="ECO:0007669"/>
    <property type="project" value="UniProtKB-SubCell"/>
</dbReference>
<comment type="subunit">
    <text evidence="7">Homohexamer. Organized in a ring with a central cavity.</text>
</comment>
<feature type="domain" description="Lon N-terminal" evidence="14">
    <location>
        <begin position="14"/>
        <end position="202"/>
    </location>
</feature>
<dbReference type="GO" id="GO:0005524">
    <property type="term" value="F:ATP binding"/>
    <property type="evidence" value="ECO:0007669"/>
    <property type="project" value="UniProtKB-KW"/>
</dbReference>
<feature type="region of interest" description="Disordered" evidence="12">
    <location>
        <begin position="772"/>
        <end position="807"/>
    </location>
</feature>
<keyword evidence="1 7" id="KW-0645">Protease</keyword>
<dbReference type="InterPro" id="IPR003959">
    <property type="entry name" value="ATPase_AAA_core"/>
</dbReference>
<dbReference type="PRINTS" id="PR00830">
    <property type="entry name" value="ENDOLAPTASE"/>
</dbReference>
<dbReference type="InterPro" id="IPR020568">
    <property type="entry name" value="Ribosomal_Su5_D2-typ_SF"/>
</dbReference>
<organism evidence="15">
    <name type="scientific">Thermomicrobium roseum</name>
    <dbReference type="NCBI Taxonomy" id="500"/>
    <lineage>
        <taxon>Bacteria</taxon>
        <taxon>Pseudomonadati</taxon>
        <taxon>Thermomicrobiota</taxon>
        <taxon>Thermomicrobia</taxon>
        <taxon>Thermomicrobiales</taxon>
        <taxon>Thermomicrobiaceae</taxon>
        <taxon>Thermomicrobium</taxon>
    </lineage>
</organism>
<dbReference type="PIRSF" id="PIRSF001174">
    <property type="entry name" value="Lon_proteas"/>
    <property type="match status" value="1"/>
</dbReference>
<dbReference type="NCBIfam" id="TIGR00763">
    <property type="entry name" value="lon"/>
    <property type="match status" value="1"/>
</dbReference>
<feature type="binding site" evidence="9">
    <location>
        <begin position="347"/>
        <end position="354"/>
    </location>
    <ligand>
        <name>ATP</name>
        <dbReference type="ChEBI" id="CHEBI:30616"/>
    </ligand>
</feature>
<dbReference type="FunFam" id="3.40.50.300:FF:000021">
    <property type="entry name" value="Lon protease homolog"/>
    <property type="match status" value="1"/>
</dbReference>
<dbReference type="GO" id="GO:0030163">
    <property type="term" value="P:protein catabolic process"/>
    <property type="evidence" value="ECO:0007669"/>
    <property type="project" value="InterPro"/>
</dbReference>
<dbReference type="GO" id="GO:0006508">
    <property type="term" value="P:proteolysis"/>
    <property type="evidence" value="ECO:0007669"/>
    <property type="project" value="UniProtKB-KW"/>
</dbReference>
<comment type="caution">
    <text evidence="15">The sequence shown here is derived from an EMBL/GenBank/DDBJ whole genome shotgun (WGS) entry which is preliminary data.</text>
</comment>
<evidence type="ECO:0000313" key="15">
    <source>
        <dbReference type="EMBL" id="HEF65605.1"/>
    </source>
</evidence>
<proteinExistence type="inferred from homology"/>
<evidence type="ECO:0000256" key="12">
    <source>
        <dbReference type="SAM" id="MobiDB-lite"/>
    </source>
</evidence>
<dbReference type="PANTHER" id="PTHR10046">
    <property type="entry name" value="ATP DEPENDENT LON PROTEASE FAMILY MEMBER"/>
    <property type="match status" value="1"/>
</dbReference>
<evidence type="ECO:0000256" key="7">
    <source>
        <dbReference type="PIRNR" id="PIRNR001174"/>
    </source>
</evidence>
<dbReference type="Gene3D" id="3.30.230.10">
    <property type="match status" value="1"/>
</dbReference>
<dbReference type="GO" id="GO:0016887">
    <property type="term" value="F:ATP hydrolysis activity"/>
    <property type="evidence" value="ECO:0007669"/>
    <property type="project" value="InterPro"/>
</dbReference>
<dbReference type="InterPro" id="IPR054594">
    <property type="entry name" value="Lon_lid"/>
</dbReference>
<dbReference type="SUPFAM" id="SSF54211">
    <property type="entry name" value="Ribosomal protein S5 domain 2-like"/>
    <property type="match status" value="1"/>
</dbReference>
<evidence type="ECO:0000259" key="14">
    <source>
        <dbReference type="PROSITE" id="PS51787"/>
    </source>
</evidence>
<evidence type="ECO:0000256" key="9">
    <source>
        <dbReference type="PIRSR" id="PIRSR001174-2"/>
    </source>
</evidence>
<comment type="subcellular location">
    <subcellularLocation>
        <location evidence="7">Cytoplasm</location>
    </subcellularLocation>
</comment>
<protein>
    <recommendedName>
        <fullName evidence="7">Lon protease</fullName>
        <ecNumber evidence="7">3.4.21.53</ecNumber>
    </recommendedName>
</protein>
<dbReference type="PROSITE" id="PS51787">
    <property type="entry name" value="LON_N"/>
    <property type="match status" value="1"/>
</dbReference>
<dbReference type="EC" id="3.4.21.53" evidence="7"/>
<dbReference type="Gene3D" id="1.20.5.5270">
    <property type="match status" value="1"/>
</dbReference>
<sequence>MASLSRADVYASRYPLLILQSAVLFPGNAVTLAIGRAEAFRAVELARQQQAALVVVVYADGRRGDQLVHQVGTLARVAEVQLQAGQRLQVRLEGLRRVRLLAVDMAGAAPQARVEQLLPNVTPAAFAAVERVRALAGELQRQLGLPDGETLRVLETTDDPDRFADLLATQLVRDLPYRQRLLELVDPLERLEQLAGLIERELARRRPVVEPPTAAAPVPSRPSAEPAALLDEANEAREEAERLRRRLAECGAPPAVVERIEQEIDRLARMPQSAAEATVARTYIETVLSIPWAVETPETVELARARAILERDHFGLEQVKERLLDYLAVRALTGEQSGSGTVLCFVGPPGVGKTSLARSIAEALGRRFVTVSLGGIRDEAEIRGHRRTYLGAYPGRIVEALRRAGTRNPVILLDELDKLATDYRGDPAAALLEVLDPEQNRHFVDHYLDVPVDLSRVLFIATANSLAPLPRPLRDRLEAIVIEGYTEDEKREIGRRHLLPRQLAVHGLPERALELTDTAWHELIRGYTREAGVRELERQLAALCRKVAREMVERGLNANGGLPRRRVTPAVLRRYLGPAPYQELGVSPEPQVGVAYGLGATPLGGTLVPVEVLAMPGRGQLQVTGQAGEVLQESARAALSWVRAHAGHFGLAPDFAERMDLHVHLPEGALPKDGPSAGLALVVALVSALTGRPVRSDLAVTGEITLRGRVLPVGGLRQKVLAAQRAGLGGLLAPAGNRAEAARLPATVTRRLTVHWVETVEQALELMLLAPPEQSSSGVLSPSSEGGVKAGKRWRSTEASRDSHPHR</sequence>
<dbReference type="CDD" id="cd19500">
    <property type="entry name" value="RecA-like_Lon"/>
    <property type="match status" value="1"/>
</dbReference>
<accession>A0A7C2BFD9</accession>
<dbReference type="InterPro" id="IPR004815">
    <property type="entry name" value="Lon_bac/euk-typ"/>
</dbReference>
<dbReference type="PROSITE" id="PS51786">
    <property type="entry name" value="LON_PROTEOLYTIC"/>
    <property type="match status" value="1"/>
</dbReference>
<dbReference type="InterPro" id="IPR003111">
    <property type="entry name" value="Lon_prtase_N"/>
</dbReference>
<feature type="compositionally biased region" description="Low complexity" evidence="12">
    <location>
        <begin position="775"/>
        <end position="787"/>
    </location>
</feature>